<reference evidence="7 8" key="1">
    <citation type="submission" date="2018-04" db="EMBL/GenBank/DDBJ databases">
        <authorList>
            <person name="Zhang X."/>
            <person name="Yuan J."/>
            <person name="Li F."/>
            <person name="Xiang J."/>
        </authorList>
    </citation>
    <scope>NUCLEOTIDE SEQUENCE [LARGE SCALE GENOMIC DNA]</scope>
    <source>
        <tissue evidence="7">Muscle</tissue>
    </source>
</reference>
<evidence type="ECO:0000313" key="7">
    <source>
        <dbReference type="EMBL" id="ROT74045.1"/>
    </source>
</evidence>
<dbReference type="GO" id="GO:0050909">
    <property type="term" value="P:sensory perception of taste"/>
    <property type="evidence" value="ECO:0007669"/>
    <property type="project" value="InterPro"/>
</dbReference>
<evidence type="ECO:0000256" key="4">
    <source>
        <dbReference type="ARBA" id="ARBA00022989"/>
    </source>
</evidence>
<dbReference type="GO" id="GO:0005886">
    <property type="term" value="C:plasma membrane"/>
    <property type="evidence" value="ECO:0007669"/>
    <property type="project" value="UniProtKB-SubCell"/>
</dbReference>
<keyword evidence="2" id="KW-1003">Cell membrane</keyword>
<dbReference type="AlphaFoldDB" id="A0A3R7M7B3"/>
<feature type="transmembrane region" description="Helical" evidence="6">
    <location>
        <begin position="68"/>
        <end position="90"/>
    </location>
</feature>
<accession>A0A3R7M7B3</accession>
<keyword evidence="5 6" id="KW-0472">Membrane</keyword>
<name>A0A3R7M7B3_PENVA</name>
<reference evidence="7 8" key="2">
    <citation type="submission" date="2019-01" db="EMBL/GenBank/DDBJ databases">
        <title>The decoding of complex shrimp genome reveals the adaptation for benthos swimmer, frequently molting mechanism and breeding impact on genome.</title>
        <authorList>
            <person name="Sun Y."/>
            <person name="Gao Y."/>
            <person name="Yu Y."/>
        </authorList>
    </citation>
    <scope>NUCLEOTIDE SEQUENCE [LARGE SCALE GENOMIC DNA]</scope>
    <source>
        <tissue evidence="7">Muscle</tissue>
    </source>
</reference>
<organism evidence="7 8">
    <name type="scientific">Penaeus vannamei</name>
    <name type="common">Whiteleg shrimp</name>
    <name type="synonym">Litopenaeus vannamei</name>
    <dbReference type="NCBI Taxonomy" id="6689"/>
    <lineage>
        <taxon>Eukaryota</taxon>
        <taxon>Metazoa</taxon>
        <taxon>Ecdysozoa</taxon>
        <taxon>Arthropoda</taxon>
        <taxon>Crustacea</taxon>
        <taxon>Multicrustacea</taxon>
        <taxon>Malacostraca</taxon>
        <taxon>Eumalacostraca</taxon>
        <taxon>Eucarida</taxon>
        <taxon>Decapoda</taxon>
        <taxon>Dendrobranchiata</taxon>
        <taxon>Penaeoidea</taxon>
        <taxon>Penaeidae</taxon>
        <taxon>Penaeus</taxon>
    </lineage>
</organism>
<sequence length="676" mass="77336">MLSRLSDQPALSKGVREESAICWLGSEDLRWDQMKRERFLRLLLWFSVATGILPGGRRVRQWSAWGVLRTGLAMALALTMVVTTIVFHSWSYQQNKYFEKLSSMIIVQEMVYLASLMMCSLCILFSYWWKRTALTVCLDRFNLDLCGRCSVWKISLKALLVLVSSLYNSIFFLRDYYSMVSRIFSHMAAVTFTVSFLWVNVLITSSHFIYVVLGSMIRSSFGACNESLARALVDPERDSKVLLDVYRHQGRLRKLHEEMVGVLKVPVLFVYFYNAIMIICCAFFGITFAADAATPITTLTQTHEEFRRVLGRSRTWNEYPLLEAVYRLAEQPVNFEVCSLFCISKANILTPALSKGVREESAICWLGSEDLHWDQMKRERFLRLLLWFSVATGILPGGRRVRQWSAWGVLRTGLSVLLALTMVVGNVVICSWSYQKIEYYKKFGSMPTVQEMVTLSSNVMCSLCVLFSYWWKRTALTVCLDPFHLDLRGRCSVWKISLKALLVLGSSLYNTIYFLKFYYSMVSSVFSHAVAVAFAVCFLWVNVLITSSRFIYVVLGSMIRSSFGACNEALARILVDPQRDSKALFNVYRLQVCLRKLHEDMVDVLKVPVLFAHFYNTIIIIDCAFFGITQAADVISGIMNWLIVVLIVTAMTVTGHVGDAIRDEVCILPLMKKYVY</sequence>
<keyword evidence="8" id="KW-1185">Reference proteome</keyword>
<comment type="caution">
    <text evidence="7">The sequence shown here is derived from an EMBL/GenBank/DDBJ whole genome shotgun (WGS) entry which is preliminary data.</text>
</comment>
<feature type="transmembrane region" description="Helical" evidence="6">
    <location>
        <begin position="268"/>
        <end position="290"/>
    </location>
</feature>
<comment type="subcellular location">
    <subcellularLocation>
        <location evidence="1">Cell membrane</location>
        <topology evidence="1">Multi-pass membrane protein</topology>
    </subcellularLocation>
</comment>
<feature type="transmembrane region" description="Helical" evidence="6">
    <location>
        <begin position="111"/>
        <end position="129"/>
    </location>
</feature>
<evidence type="ECO:0000256" key="2">
    <source>
        <dbReference type="ARBA" id="ARBA00022475"/>
    </source>
</evidence>
<feature type="transmembrane region" description="Helical" evidence="6">
    <location>
        <begin position="492"/>
        <end position="513"/>
    </location>
</feature>
<protein>
    <submittedName>
        <fullName evidence="7">Uncharacterized protein</fullName>
    </submittedName>
</protein>
<evidence type="ECO:0000256" key="3">
    <source>
        <dbReference type="ARBA" id="ARBA00022692"/>
    </source>
</evidence>
<keyword evidence="3 6" id="KW-0812">Transmembrane</keyword>
<feature type="transmembrane region" description="Helical" evidence="6">
    <location>
        <begin position="410"/>
        <end position="432"/>
    </location>
</feature>
<feature type="transmembrane region" description="Helical" evidence="6">
    <location>
        <begin position="189"/>
        <end position="213"/>
    </location>
</feature>
<keyword evidence="4 6" id="KW-1133">Transmembrane helix</keyword>
<feature type="transmembrane region" description="Helical" evidence="6">
    <location>
        <begin position="525"/>
        <end position="545"/>
    </location>
</feature>
<evidence type="ECO:0000256" key="6">
    <source>
        <dbReference type="SAM" id="Phobius"/>
    </source>
</evidence>
<evidence type="ECO:0000256" key="1">
    <source>
        <dbReference type="ARBA" id="ARBA00004651"/>
    </source>
</evidence>
<dbReference type="InterPro" id="IPR013604">
    <property type="entry name" value="7TM_chemorcpt"/>
</dbReference>
<gene>
    <name evidence="7" type="ORF">C7M84_007479</name>
</gene>
<feature type="transmembrane region" description="Helical" evidence="6">
    <location>
        <begin position="453"/>
        <end position="472"/>
    </location>
</feature>
<evidence type="ECO:0000313" key="8">
    <source>
        <dbReference type="Proteomes" id="UP000283509"/>
    </source>
</evidence>
<feature type="transmembrane region" description="Helical" evidence="6">
    <location>
        <begin position="604"/>
        <end position="628"/>
    </location>
</feature>
<feature type="transmembrane region" description="Helical" evidence="6">
    <location>
        <begin position="158"/>
        <end position="177"/>
    </location>
</feature>
<feature type="transmembrane region" description="Helical" evidence="6">
    <location>
        <begin position="634"/>
        <end position="653"/>
    </location>
</feature>
<dbReference type="EMBL" id="QCYY01001949">
    <property type="protein sequence ID" value="ROT74045.1"/>
    <property type="molecule type" value="Genomic_DNA"/>
</dbReference>
<evidence type="ECO:0000256" key="5">
    <source>
        <dbReference type="ARBA" id="ARBA00023136"/>
    </source>
</evidence>
<dbReference type="Pfam" id="PF08395">
    <property type="entry name" value="7tm_7"/>
    <property type="match status" value="2"/>
</dbReference>
<feature type="transmembrane region" description="Helical" evidence="6">
    <location>
        <begin position="381"/>
        <end position="398"/>
    </location>
</feature>
<proteinExistence type="predicted"/>
<dbReference type="Proteomes" id="UP000283509">
    <property type="component" value="Unassembled WGS sequence"/>
</dbReference>